<sequence length="155" mass="16297">MSRPALDVLIVEDEMLLAIELEHLIEEAGCHPLGCAMSSDEAVALAERLKPDLALVDVHLSDGPTGVDVARKIADDCGGVALFMTANVKRLPDDFAGACGVIGKPYSEYGVRTALAFLVVCLSEGRAPGPVPVGLTLAPAYAQRWEAEDPLARSA</sequence>
<dbReference type="AlphaFoldDB" id="A0A258DBU5"/>
<evidence type="ECO:0000256" key="1">
    <source>
        <dbReference type="PROSITE-ProRule" id="PRU00169"/>
    </source>
</evidence>
<comment type="caution">
    <text evidence="3">The sequence shown here is derived from an EMBL/GenBank/DDBJ whole genome shotgun (WGS) entry which is preliminary data.</text>
</comment>
<dbReference type="GO" id="GO:0000160">
    <property type="term" value="P:phosphorelay signal transduction system"/>
    <property type="evidence" value="ECO:0007669"/>
    <property type="project" value="InterPro"/>
</dbReference>
<protein>
    <submittedName>
        <fullName evidence="3">Response regulator</fullName>
    </submittedName>
</protein>
<dbReference type="Gene3D" id="3.40.50.2300">
    <property type="match status" value="1"/>
</dbReference>
<dbReference type="NCBIfam" id="NF009974">
    <property type="entry name" value="PRK13435.1-6"/>
    <property type="match status" value="1"/>
</dbReference>
<dbReference type="PROSITE" id="PS50110">
    <property type="entry name" value="RESPONSE_REGULATORY"/>
    <property type="match status" value="1"/>
</dbReference>
<dbReference type="InterPro" id="IPR001789">
    <property type="entry name" value="Sig_transdc_resp-reg_receiver"/>
</dbReference>
<name>A0A258DBU5_CAUVI</name>
<dbReference type="EMBL" id="NCDQ01000062">
    <property type="protein sequence ID" value="OYX04753.1"/>
    <property type="molecule type" value="Genomic_DNA"/>
</dbReference>
<gene>
    <name evidence="3" type="ORF">B7Z12_05595</name>
</gene>
<dbReference type="Pfam" id="PF00072">
    <property type="entry name" value="Response_reg"/>
    <property type="match status" value="1"/>
</dbReference>
<feature type="modified residue" description="4-aspartylphosphate" evidence="1">
    <location>
        <position position="57"/>
    </location>
</feature>
<dbReference type="SUPFAM" id="SSF52172">
    <property type="entry name" value="CheY-like"/>
    <property type="match status" value="1"/>
</dbReference>
<dbReference type="InterPro" id="IPR011006">
    <property type="entry name" value="CheY-like_superfamily"/>
</dbReference>
<dbReference type="Proteomes" id="UP000215616">
    <property type="component" value="Unassembled WGS sequence"/>
</dbReference>
<organism evidence="3 4">
    <name type="scientific">Caulobacter vibrioides</name>
    <name type="common">Caulobacter crescentus</name>
    <dbReference type="NCBI Taxonomy" id="155892"/>
    <lineage>
        <taxon>Bacteria</taxon>
        <taxon>Pseudomonadati</taxon>
        <taxon>Pseudomonadota</taxon>
        <taxon>Alphaproteobacteria</taxon>
        <taxon>Caulobacterales</taxon>
        <taxon>Caulobacteraceae</taxon>
        <taxon>Caulobacter</taxon>
    </lineage>
</organism>
<accession>A0A258DBU5</accession>
<evidence type="ECO:0000313" key="4">
    <source>
        <dbReference type="Proteomes" id="UP000215616"/>
    </source>
</evidence>
<keyword evidence="1" id="KW-0597">Phosphoprotein</keyword>
<reference evidence="3 4" key="1">
    <citation type="submission" date="2017-03" db="EMBL/GenBank/DDBJ databases">
        <title>Lifting the veil on microbial sulfur biogeochemistry in mining wastewaters.</title>
        <authorList>
            <person name="Kantor R.S."/>
            <person name="Colenbrander Nelson T."/>
            <person name="Marshall S."/>
            <person name="Bennett D."/>
            <person name="Apte S."/>
            <person name="Camacho D."/>
            <person name="Thomas B.C."/>
            <person name="Warren L.A."/>
            <person name="Banfield J.F."/>
        </authorList>
    </citation>
    <scope>NUCLEOTIDE SEQUENCE [LARGE SCALE GENOMIC DNA]</scope>
    <source>
        <strain evidence="3">32-67-7</strain>
    </source>
</reference>
<proteinExistence type="predicted"/>
<evidence type="ECO:0000313" key="3">
    <source>
        <dbReference type="EMBL" id="OYX04753.1"/>
    </source>
</evidence>
<evidence type="ECO:0000259" key="2">
    <source>
        <dbReference type="PROSITE" id="PS50110"/>
    </source>
</evidence>
<dbReference type="SMART" id="SM00448">
    <property type="entry name" value="REC"/>
    <property type="match status" value="1"/>
</dbReference>
<feature type="domain" description="Response regulatory" evidence="2">
    <location>
        <begin position="7"/>
        <end position="119"/>
    </location>
</feature>